<dbReference type="AlphaFoldDB" id="A0AAW2ISE4"/>
<gene>
    <name evidence="1" type="ORF">Sangu_2793900</name>
</gene>
<reference evidence="1" key="2">
    <citation type="journal article" date="2024" name="Plant">
        <title>Genomic evolution and insights into agronomic trait innovations of Sesamum species.</title>
        <authorList>
            <person name="Miao H."/>
            <person name="Wang L."/>
            <person name="Qu L."/>
            <person name="Liu H."/>
            <person name="Sun Y."/>
            <person name="Le M."/>
            <person name="Wang Q."/>
            <person name="Wei S."/>
            <person name="Zheng Y."/>
            <person name="Lin W."/>
            <person name="Duan Y."/>
            <person name="Cao H."/>
            <person name="Xiong S."/>
            <person name="Wang X."/>
            <person name="Wei L."/>
            <person name="Li C."/>
            <person name="Ma Q."/>
            <person name="Ju M."/>
            <person name="Zhao R."/>
            <person name="Li G."/>
            <person name="Mu C."/>
            <person name="Tian Q."/>
            <person name="Mei H."/>
            <person name="Zhang T."/>
            <person name="Gao T."/>
            <person name="Zhang H."/>
        </authorList>
    </citation>
    <scope>NUCLEOTIDE SEQUENCE</scope>
    <source>
        <strain evidence="1">G01</strain>
    </source>
</reference>
<sequence>MYVMMEIVEQKGTSSGLIEKMKSFEFIFILHLMIRVLGMTNELSNALQQKDQNIVNAITLIVTVKDCLQHLRDNGWDAFLKEVEVFRSEKSILVSRMEDTIPIRGCSRREGHA</sequence>
<dbReference type="EMBL" id="JACGWK010001615">
    <property type="protein sequence ID" value="KAL0285084.1"/>
    <property type="molecule type" value="Genomic_DNA"/>
</dbReference>
<comment type="caution">
    <text evidence="1">The sequence shown here is derived from an EMBL/GenBank/DDBJ whole genome shotgun (WGS) entry which is preliminary data.</text>
</comment>
<dbReference type="PANTHER" id="PTHR11697">
    <property type="entry name" value="GENERAL TRANSCRIPTION FACTOR 2-RELATED ZINC FINGER PROTEIN"/>
    <property type="match status" value="1"/>
</dbReference>
<organism evidence="1">
    <name type="scientific">Sesamum angustifolium</name>
    <dbReference type="NCBI Taxonomy" id="2727405"/>
    <lineage>
        <taxon>Eukaryota</taxon>
        <taxon>Viridiplantae</taxon>
        <taxon>Streptophyta</taxon>
        <taxon>Embryophyta</taxon>
        <taxon>Tracheophyta</taxon>
        <taxon>Spermatophyta</taxon>
        <taxon>Magnoliopsida</taxon>
        <taxon>eudicotyledons</taxon>
        <taxon>Gunneridae</taxon>
        <taxon>Pentapetalae</taxon>
        <taxon>asterids</taxon>
        <taxon>lamiids</taxon>
        <taxon>Lamiales</taxon>
        <taxon>Pedaliaceae</taxon>
        <taxon>Sesamum</taxon>
    </lineage>
</organism>
<accession>A0AAW2ISE4</accession>
<dbReference type="InterPro" id="IPR055298">
    <property type="entry name" value="AtLOH3-like"/>
</dbReference>
<name>A0AAW2ISE4_9LAMI</name>
<proteinExistence type="predicted"/>
<reference evidence="1" key="1">
    <citation type="submission" date="2020-06" db="EMBL/GenBank/DDBJ databases">
        <authorList>
            <person name="Li T."/>
            <person name="Hu X."/>
            <person name="Zhang T."/>
            <person name="Song X."/>
            <person name="Zhang H."/>
            <person name="Dai N."/>
            <person name="Sheng W."/>
            <person name="Hou X."/>
            <person name="Wei L."/>
        </authorList>
    </citation>
    <scope>NUCLEOTIDE SEQUENCE</scope>
    <source>
        <strain evidence="1">G01</strain>
        <tissue evidence="1">Leaf</tissue>
    </source>
</reference>
<evidence type="ECO:0000313" key="1">
    <source>
        <dbReference type="EMBL" id="KAL0285084.1"/>
    </source>
</evidence>
<dbReference type="PANTHER" id="PTHR11697:SF230">
    <property type="entry name" value="ZINC FINGER, MYM DOMAIN CONTAINING 1"/>
    <property type="match status" value="1"/>
</dbReference>
<protein>
    <submittedName>
        <fullName evidence="1">Uncharacterized protein</fullName>
    </submittedName>
</protein>